<dbReference type="EMBL" id="JAKWFO010000001">
    <property type="protein sequence ID" value="KAI9639514.1"/>
    <property type="molecule type" value="Genomic_DNA"/>
</dbReference>
<feature type="compositionally biased region" description="Low complexity" evidence="1">
    <location>
        <begin position="109"/>
        <end position="123"/>
    </location>
</feature>
<feature type="compositionally biased region" description="Basic and acidic residues" evidence="1">
    <location>
        <begin position="170"/>
        <end position="202"/>
    </location>
</feature>
<gene>
    <name evidence="2" type="ORF">MKK02DRAFT_39820</name>
</gene>
<feature type="compositionally biased region" description="Polar residues" evidence="1">
    <location>
        <begin position="406"/>
        <end position="416"/>
    </location>
</feature>
<feature type="compositionally biased region" description="Polar residues" evidence="1">
    <location>
        <begin position="138"/>
        <end position="148"/>
    </location>
</feature>
<dbReference type="GeneID" id="77729999"/>
<dbReference type="AlphaFoldDB" id="A0AA38HHE7"/>
<feature type="region of interest" description="Disordered" evidence="1">
    <location>
        <begin position="549"/>
        <end position="570"/>
    </location>
</feature>
<evidence type="ECO:0000256" key="1">
    <source>
        <dbReference type="SAM" id="MobiDB-lite"/>
    </source>
</evidence>
<feature type="compositionally biased region" description="Basic residues" evidence="1">
    <location>
        <begin position="16"/>
        <end position="34"/>
    </location>
</feature>
<comment type="caution">
    <text evidence="2">The sequence shown here is derived from an EMBL/GenBank/DDBJ whole genome shotgun (WGS) entry which is preliminary data.</text>
</comment>
<sequence length="745" mass="78386">MPPPASRRTSHGANHAVHHAHHAHGHGHTVKRRQGSSTHLHSGHHGAVAHAAPHAGPSRRSSEGEHGRRAVAAGLTMASMEPGKAKRKTSGDRPVKKANRSDTSLSTLSRVNSRHSNSSNSRNNSRHSSRNPSPTRPAANTRQRSDPSVQLDEAGNPTAEVDSGEEGWEDEGKKPRSDTPKADMGDLRRTKSDSHAPPEPKATDSGAPRPPVPTTRKTTGFAGPTQTPDPLVGVYSHALNDPTHIMPAHQIKHQQSARSLHAIQVQNGETEARTPGLGRRSDGARRSMPGMSRTSSTASMRRTESPGVLAEVKRVESGLSMTKTAGDTPPAARGPADSAETERPNDPSDVRVGAEPAARLSTSPSYPFPKVASAVTEEPLSESPSNMITETPPPIHEHIDEPPRSRQISTASSQAPRTLRHRYSNSSIRSIQSLRAPPHPLNSPTGYRTGIHPSASTQTSPRRGKGLSMHHPPIAPPVVSSDVASGMKWTVNGLPEEAEEQIRRSPAAGTRRARVAEPSTAAPAAPSISGRTSSFSSVRSVATLLGSTSIHSTAPSSPARPGADRRPTALQATARAARLRSTADPAAYHASLGLSPATADTAHLISRFLPPPKTERPSWEISPEAIQAGHVGIGLTNGDYRESHEALMRTMMTMGVKETAGAAAGGRVASSASRMGDVGSGAITPRQAGMSISSMDDIVGVGMVKVNGAKGGMLVARGGWEGRSPFLLSVDRCLAQKPVRGVPGI</sequence>
<feature type="compositionally biased region" description="Basic and acidic residues" evidence="1">
    <location>
        <begin position="340"/>
        <end position="349"/>
    </location>
</feature>
<feature type="compositionally biased region" description="Low complexity" evidence="1">
    <location>
        <begin position="35"/>
        <end position="59"/>
    </location>
</feature>
<feature type="region of interest" description="Disordered" evidence="1">
    <location>
        <begin position="1"/>
        <end position="238"/>
    </location>
</feature>
<feature type="region of interest" description="Disordered" evidence="1">
    <location>
        <begin position="267"/>
        <end position="535"/>
    </location>
</feature>
<organism evidence="2 3">
    <name type="scientific">Dioszegia hungarica</name>
    <dbReference type="NCBI Taxonomy" id="4972"/>
    <lineage>
        <taxon>Eukaryota</taxon>
        <taxon>Fungi</taxon>
        <taxon>Dikarya</taxon>
        <taxon>Basidiomycota</taxon>
        <taxon>Agaricomycotina</taxon>
        <taxon>Tremellomycetes</taxon>
        <taxon>Tremellales</taxon>
        <taxon>Bulleribasidiaceae</taxon>
        <taxon>Dioszegia</taxon>
    </lineage>
</organism>
<evidence type="ECO:0000313" key="2">
    <source>
        <dbReference type="EMBL" id="KAI9639514.1"/>
    </source>
</evidence>
<proteinExistence type="predicted"/>
<feature type="compositionally biased region" description="Basic and acidic residues" evidence="1">
    <location>
        <begin position="395"/>
        <end position="404"/>
    </location>
</feature>
<feature type="compositionally biased region" description="Low complexity" evidence="1">
    <location>
        <begin position="516"/>
        <end position="535"/>
    </location>
</feature>
<dbReference type="RefSeq" id="XP_052949291.1">
    <property type="nucleotide sequence ID" value="XM_053090794.1"/>
</dbReference>
<evidence type="ECO:0000313" key="3">
    <source>
        <dbReference type="Proteomes" id="UP001164286"/>
    </source>
</evidence>
<dbReference type="Proteomes" id="UP001164286">
    <property type="component" value="Unassembled WGS sequence"/>
</dbReference>
<accession>A0AA38HHE7</accession>
<protein>
    <submittedName>
        <fullName evidence="2">Uncharacterized protein</fullName>
    </submittedName>
</protein>
<reference evidence="2" key="1">
    <citation type="journal article" date="2022" name="G3 (Bethesda)">
        <title>High quality genome of the basidiomycete yeast Dioszegia hungarica PDD-24b-2 isolated from cloud water.</title>
        <authorList>
            <person name="Jarrige D."/>
            <person name="Haridas S."/>
            <person name="Bleykasten-Grosshans C."/>
            <person name="Joly M."/>
            <person name="Nadalig T."/>
            <person name="Sancelme M."/>
            <person name="Vuilleumier S."/>
            <person name="Grigoriev I.V."/>
            <person name="Amato P."/>
            <person name="Bringel F."/>
        </authorList>
    </citation>
    <scope>NUCLEOTIDE SEQUENCE</scope>
    <source>
        <strain evidence="2">PDD-24b-2</strain>
    </source>
</reference>
<feature type="compositionally biased region" description="Polar residues" evidence="1">
    <location>
        <begin position="424"/>
        <end position="433"/>
    </location>
</feature>
<keyword evidence="3" id="KW-1185">Reference proteome</keyword>
<name>A0AA38HHE7_9TREE</name>